<protein>
    <submittedName>
        <fullName evidence="1">Uncharacterized protein</fullName>
    </submittedName>
</protein>
<name>A0ABR3BHD8_PHYBL</name>
<accession>A0ABR3BHD8</accession>
<evidence type="ECO:0000313" key="1">
    <source>
        <dbReference type="EMBL" id="KAL0097973.1"/>
    </source>
</evidence>
<reference evidence="1 2" key="1">
    <citation type="submission" date="2024-04" db="EMBL/GenBank/DDBJ databases">
        <title>Symmetric and asymmetric DNA N6-adenine methylation regulates different biological responses in Mucorales.</title>
        <authorList>
            <consortium name="Lawrence Berkeley National Laboratory"/>
            <person name="Lax C."/>
            <person name="Mondo S.J."/>
            <person name="Osorio-Concepcion M."/>
            <person name="Muszewska A."/>
            <person name="Corrochano-Luque M."/>
            <person name="Gutierrez G."/>
            <person name="Riley R."/>
            <person name="Lipzen A."/>
            <person name="Guo J."/>
            <person name="Hundley H."/>
            <person name="Amirebrahimi M."/>
            <person name="Ng V."/>
            <person name="Lorenzo-Gutierrez D."/>
            <person name="Binder U."/>
            <person name="Yang J."/>
            <person name="Song Y."/>
            <person name="Canovas D."/>
            <person name="Navarro E."/>
            <person name="Freitag M."/>
            <person name="Gabaldon T."/>
            <person name="Grigoriev I.V."/>
            <person name="Corrochano L.M."/>
            <person name="Nicolas F.E."/>
            <person name="Garre V."/>
        </authorList>
    </citation>
    <scope>NUCLEOTIDE SEQUENCE [LARGE SCALE GENOMIC DNA]</scope>
    <source>
        <strain evidence="1 2">L51</strain>
    </source>
</reference>
<dbReference type="EMBL" id="JBCLYO010000001">
    <property type="protein sequence ID" value="KAL0097973.1"/>
    <property type="molecule type" value="Genomic_DNA"/>
</dbReference>
<sequence>MRDRLLNVQTLLPGIITNAVQLTKCDRSNALTYGAPPWAEYGDEWKKFVSQNFDKIAEAGVDLVVKVSAKDYTSATQPNKKPYDGIRTCAVQINTFFRADLPSNVKTFVCTRLQDSMVTSADYTLCFFLALVNMMIS</sequence>
<keyword evidence="2" id="KW-1185">Reference proteome</keyword>
<proteinExistence type="predicted"/>
<evidence type="ECO:0000313" key="2">
    <source>
        <dbReference type="Proteomes" id="UP001448207"/>
    </source>
</evidence>
<comment type="caution">
    <text evidence="1">The sequence shown here is derived from an EMBL/GenBank/DDBJ whole genome shotgun (WGS) entry which is preliminary data.</text>
</comment>
<organism evidence="1 2">
    <name type="scientific">Phycomyces blakesleeanus</name>
    <dbReference type="NCBI Taxonomy" id="4837"/>
    <lineage>
        <taxon>Eukaryota</taxon>
        <taxon>Fungi</taxon>
        <taxon>Fungi incertae sedis</taxon>
        <taxon>Mucoromycota</taxon>
        <taxon>Mucoromycotina</taxon>
        <taxon>Mucoromycetes</taxon>
        <taxon>Mucorales</taxon>
        <taxon>Phycomycetaceae</taxon>
        <taxon>Phycomyces</taxon>
    </lineage>
</organism>
<dbReference type="Proteomes" id="UP001448207">
    <property type="component" value="Unassembled WGS sequence"/>
</dbReference>
<gene>
    <name evidence="1" type="ORF">J3Q64DRAFT_1694373</name>
</gene>